<keyword evidence="6 7" id="KW-0131">Cell cycle</keyword>
<reference evidence="10" key="2">
    <citation type="submission" date="2011-01" db="EMBL/GenBank/DDBJ databases">
        <title>The Non-contiguous Finished genome of Clostridium papyrosolvens.</title>
        <authorList>
            <person name="Lucas S."/>
            <person name="Copeland A."/>
            <person name="Lapidus A."/>
            <person name="Cheng J.-F."/>
            <person name="Goodwin L."/>
            <person name="Pitluck S."/>
            <person name="Misra M."/>
            <person name="Chertkov O."/>
            <person name="Detter J.C."/>
            <person name="Han C."/>
            <person name="Tapia R."/>
            <person name="Land M."/>
            <person name="Hauser L."/>
            <person name="Kyrpides N."/>
            <person name="Ivanova N."/>
            <person name="Pagani I."/>
            <person name="Mouttaki H."/>
            <person name="He Z."/>
            <person name="Zhou J."/>
            <person name="Hemme C.L."/>
            <person name="Woyke T."/>
        </authorList>
    </citation>
    <scope>NUCLEOTIDE SEQUENCE [LARGE SCALE GENOMIC DNA]</scope>
    <source>
        <strain evidence="10">DSM 2782</strain>
    </source>
</reference>
<dbReference type="AlphaFoldDB" id="F1THR5"/>
<dbReference type="PIRSF" id="PIRSF003101">
    <property type="entry name" value="FtsA"/>
    <property type="match status" value="1"/>
</dbReference>
<dbReference type="Pfam" id="PF14450">
    <property type="entry name" value="FtsA"/>
    <property type="match status" value="1"/>
</dbReference>
<dbReference type="PANTHER" id="PTHR32432">
    <property type="entry name" value="CELL DIVISION PROTEIN FTSA-RELATED"/>
    <property type="match status" value="1"/>
</dbReference>
<dbReference type="GO" id="GO:0043093">
    <property type="term" value="P:FtsZ-dependent cytokinesis"/>
    <property type="evidence" value="ECO:0007669"/>
    <property type="project" value="UniProtKB-UniRule"/>
</dbReference>
<dbReference type="Gene3D" id="3.30.1490.110">
    <property type="match status" value="1"/>
</dbReference>
<evidence type="ECO:0000256" key="7">
    <source>
        <dbReference type="HAMAP-Rule" id="MF_02033"/>
    </source>
</evidence>
<dbReference type="Pfam" id="PF02491">
    <property type="entry name" value="SHS2_FTSA"/>
    <property type="match status" value="1"/>
</dbReference>
<accession>F1THR5</accession>
<evidence type="ECO:0000256" key="1">
    <source>
        <dbReference type="ARBA" id="ARBA00007381"/>
    </source>
</evidence>
<dbReference type="eggNOG" id="COG0849">
    <property type="taxonomic scope" value="Bacteria"/>
</dbReference>
<dbReference type="PROSITE" id="PS00329">
    <property type="entry name" value="HSP70_2"/>
    <property type="match status" value="1"/>
</dbReference>
<evidence type="ECO:0000313" key="11">
    <source>
        <dbReference type="Proteomes" id="UP000003860"/>
    </source>
</evidence>
<dbReference type="NCBIfam" id="TIGR01174">
    <property type="entry name" value="ftsA"/>
    <property type="match status" value="1"/>
</dbReference>
<reference evidence="10" key="1">
    <citation type="submission" date="2009-07" db="EMBL/GenBank/DDBJ databases">
        <authorList>
            <consortium name="US DOE Joint Genome Institute (JGI-PGF)"/>
            <person name="Lucas S."/>
            <person name="Copeland A."/>
            <person name="Lapidus A."/>
            <person name="Glavina del Rio T."/>
            <person name="Tice H."/>
            <person name="Bruce D."/>
            <person name="Goodwin L."/>
            <person name="Pitluck S."/>
            <person name="Larimer F."/>
            <person name="Land M.L."/>
            <person name="Mouttaki H."/>
            <person name="He Z."/>
            <person name="Zhou J."/>
            <person name="Hemme C.L."/>
        </authorList>
    </citation>
    <scope>NUCLEOTIDE SEQUENCE</scope>
    <source>
        <strain evidence="10">DSM 2782</strain>
    </source>
</reference>
<dbReference type="InterPro" id="IPR020823">
    <property type="entry name" value="Cell_div_FtsA"/>
</dbReference>
<comment type="caution">
    <text evidence="10">The sequence shown here is derived from an EMBL/GenBank/DDBJ whole genome shotgun (WGS) entry which is preliminary data.</text>
</comment>
<evidence type="ECO:0000256" key="4">
    <source>
        <dbReference type="ARBA" id="ARBA00023016"/>
    </source>
</evidence>
<evidence type="ECO:0000256" key="5">
    <source>
        <dbReference type="ARBA" id="ARBA00023136"/>
    </source>
</evidence>
<evidence type="ECO:0000256" key="3">
    <source>
        <dbReference type="ARBA" id="ARBA00022618"/>
    </source>
</evidence>
<protein>
    <recommendedName>
        <fullName evidence="7 8">Cell division protein FtsA</fullName>
    </recommendedName>
</protein>
<dbReference type="Gene3D" id="3.30.420.40">
    <property type="match status" value="2"/>
</dbReference>
<dbReference type="SMART" id="SM00842">
    <property type="entry name" value="FtsA"/>
    <property type="match status" value="1"/>
</dbReference>
<comment type="function">
    <text evidence="7 8">Cell division protein that is involved in the assembly of the Z ring. May serve as a membrane anchor for the Z ring.</text>
</comment>
<evidence type="ECO:0000256" key="2">
    <source>
        <dbReference type="ARBA" id="ARBA00022475"/>
    </source>
</evidence>
<comment type="subcellular location">
    <subcellularLocation>
        <location evidence="7">Cell membrane</location>
        <topology evidence="7">Peripheral membrane protein</topology>
        <orientation evidence="7">Cytoplasmic side</orientation>
    </subcellularLocation>
    <text evidence="7">Localizes to the Z ring in an FtsZ-dependent manner. Targeted to the membrane through a conserved C-terminal amphipathic helix.</text>
</comment>
<dbReference type="InterPro" id="IPR003494">
    <property type="entry name" value="SHS2_FtsA"/>
</dbReference>
<keyword evidence="3 7" id="KW-0132">Cell division</keyword>
<gene>
    <name evidence="7" type="primary">ftsA</name>
    <name evidence="10" type="ORF">Cpap_0653</name>
</gene>
<proteinExistence type="inferred from homology"/>
<dbReference type="GO" id="GO:0009898">
    <property type="term" value="C:cytoplasmic side of plasma membrane"/>
    <property type="evidence" value="ECO:0007669"/>
    <property type="project" value="UniProtKB-UniRule"/>
</dbReference>
<name>F1THR5_9FIRM</name>
<dbReference type="GO" id="GO:0032153">
    <property type="term" value="C:cell division site"/>
    <property type="evidence" value="ECO:0007669"/>
    <property type="project" value="UniProtKB-UniRule"/>
</dbReference>
<dbReference type="InterPro" id="IPR018181">
    <property type="entry name" value="Heat_shock_70_CS"/>
</dbReference>
<dbReference type="EMBL" id="ACXX02000017">
    <property type="protein sequence ID" value="EGD46047.1"/>
    <property type="molecule type" value="Genomic_DNA"/>
</dbReference>
<dbReference type="SUPFAM" id="SSF53067">
    <property type="entry name" value="Actin-like ATPase domain"/>
    <property type="match status" value="2"/>
</dbReference>
<evidence type="ECO:0000313" key="10">
    <source>
        <dbReference type="EMBL" id="EGD46047.1"/>
    </source>
</evidence>
<dbReference type="STRING" id="588581.Cpap_0653"/>
<comment type="similarity">
    <text evidence="1">Belongs to the heat shock protein 70 family.</text>
</comment>
<keyword evidence="5 7" id="KW-0472">Membrane</keyword>
<sequence length="414" mass="44701">MSDIIVGIDIGTSKVSTVIGKINSMGEVEVLGKGTDPCTGVKKGIIIDIEAVSSSIRNSLKIAETQAEIKVVTAYVNISGLHVDIKNYKNFTIVASDNKEISRNDVQKLLYSAGTMDIPEGSEIIDVVPRQYLVDGYDGITDPVGMKGTKLEGDFDVVIGKIISVQNIVRSMEKAGLKVDGIIPEGFSAGECILAPDEKEMGVVLIDVGGGSTEISVFKNEMLVMNKCIPVGGDHITNDLSIALKITYSEAEKIKRQLQLASTALIKFDQDITVNDISESYKKNIKVSDIIEVIEARVYEMFSICCELIQDNCPGNYGAGVVLSGNGIAAMDGAVQIANELFNMPVRVATPKVRSLSGLQHCTAAGIISYIGKQEREASTTSSISKKTDLKPVKKDKEKSFIKKVLNALKEFFY</sequence>
<comment type="similarity">
    <text evidence="7 8">Belongs to the FtsA/MreB family.</text>
</comment>
<dbReference type="CDD" id="cd24048">
    <property type="entry name" value="ASKHA_NBD_FtsA"/>
    <property type="match status" value="1"/>
</dbReference>
<feature type="domain" description="SHS2" evidence="9">
    <location>
        <begin position="5"/>
        <end position="193"/>
    </location>
</feature>
<dbReference type="HAMAP" id="MF_02033">
    <property type="entry name" value="FtsA"/>
    <property type="match status" value="1"/>
</dbReference>
<dbReference type="InterPro" id="IPR050696">
    <property type="entry name" value="FtsA/MreB"/>
</dbReference>
<keyword evidence="4" id="KW-0346">Stress response</keyword>
<dbReference type="Proteomes" id="UP000003860">
    <property type="component" value="Unassembled WGS sequence"/>
</dbReference>
<dbReference type="RefSeq" id="WP_004622046.1">
    <property type="nucleotide sequence ID" value="NZ_ACXX02000017.1"/>
</dbReference>
<evidence type="ECO:0000256" key="6">
    <source>
        <dbReference type="ARBA" id="ARBA00023306"/>
    </source>
</evidence>
<dbReference type="PANTHER" id="PTHR32432:SF4">
    <property type="entry name" value="CELL DIVISION PROTEIN FTSA"/>
    <property type="match status" value="1"/>
</dbReference>
<dbReference type="InterPro" id="IPR043129">
    <property type="entry name" value="ATPase_NBD"/>
</dbReference>
<keyword evidence="2 7" id="KW-1003">Cell membrane</keyword>
<organism evidence="10 11">
    <name type="scientific">Ruminiclostridium papyrosolvens DSM 2782</name>
    <dbReference type="NCBI Taxonomy" id="588581"/>
    <lineage>
        <taxon>Bacteria</taxon>
        <taxon>Bacillati</taxon>
        <taxon>Bacillota</taxon>
        <taxon>Clostridia</taxon>
        <taxon>Eubacteriales</taxon>
        <taxon>Oscillospiraceae</taxon>
        <taxon>Ruminiclostridium</taxon>
    </lineage>
</organism>
<comment type="subunit">
    <text evidence="7">Self-interacts. Interacts with FtsZ.</text>
</comment>
<dbReference type="OrthoDB" id="9768127at2"/>
<keyword evidence="11" id="KW-1185">Reference proteome</keyword>
<evidence type="ECO:0000256" key="8">
    <source>
        <dbReference type="PIRNR" id="PIRNR003101"/>
    </source>
</evidence>
<evidence type="ECO:0000259" key="9">
    <source>
        <dbReference type="SMART" id="SM00842"/>
    </source>
</evidence>